<reference evidence="2 3" key="1">
    <citation type="submission" date="2024-02" db="EMBL/GenBank/DDBJ databases">
        <title>De novo assembly and annotation of 12 fungi associated with fruit tree decline syndrome in Ontario, Canada.</title>
        <authorList>
            <person name="Sulman M."/>
            <person name="Ellouze W."/>
            <person name="Ilyukhin E."/>
        </authorList>
    </citation>
    <scope>NUCLEOTIDE SEQUENCE [LARGE SCALE GENOMIC DNA]</scope>
    <source>
        <strain evidence="2 3">M42-189</strain>
    </source>
</reference>
<protein>
    <submittedName>
        <fullName evidence="2">Uncharacterized protein</fullName>
    </submittedName>
</protein>
<keyword evidence="3" id="KW-1185">Reference proteome</keyword>
<proteinExistence type="predicted"/>
<gene>
    <name evidence="2" type="ORF">SLS60_005668</name>
</gene>
<feature type="signal peptide" evidence="1">
    <location>
        <begin position="1"/>
        <end position="18"/>
    </location>
</feature>
<accession>A0ABR3RI12</accession>
<sequence length="124" mass="13650">MHFNTALLTALMAGTSFATINYGKARYDNGNVDNAIWIDGENACTYVYQGHDSDNPCNFNGGKFQAQNGVQYFMRDCGNSAFHLENADGSFNSYAHANPYNNAGSGCSNSGGRYHVDQQWSFYN</sequence>
<evidence type="ECO:0000313" key="2">
    <source>
        <dbReference type="EMBL" id="KAL1604076.1"/>
    </source>
</evidence>
<comment type="caution">
    <text evidence="2">The sequence shown here is derived from an EMBL/GenBank/DDBJ whole genome shotgun (WGS) entry which is preliminary data.</text>
</comment>
<feature type="chain" id="PRO_5045361255" evidence="1">
    <location>
        <begin position="19"/>
        <end position="124"/>
    </location>
</feature>
<evidence type="ECO:0000256" key="1">
    <source>
        <dbReference type="SAM" id="SignalP"/>
    </source>
</evidence>
<organism evidence="2 3">
    <name type="scientific">Paraconiothyrium brasiliense</name>
    <dbReference type="NCBI Taxonomy" id="300254"/>
    <lineage>
        <taxon>Eukaryota</taxon>
        <taxon>Fungi</taxon>
        <taxon>Dikarya</taxon>
        <taxon>Ascomycota</taxon>
        <taxon>Pezizomycotina</taxon>
        <taxon>Dothideomycetes</taxon>
        <taxon>Pleosporomycetidae</taxon>
        <taxon>Pleosporales</taxon>
        <taxon>Massarineae</taxon>
        <taxon>Didymosphaeriaceae</taxon>
        <taxon>Paraconiothyrium</taxon>
    </lineage>
</organism>
<dbReference type="EMBL" id="JAKJXO020000006">
    <property type="protein sequence ID" value="KAL1604076.1"/>
    <property type="molecule type" value="Genomic_DNA"/>
</dbReference>
<dbReference type="Proteomes" id="UP001521785">
    <property type="component" value="Unassembled WGS sequence"/>
</dbReference>
<keyword evidence="1" id="KW-0732">Signal</keyword>
<name>A0ABR3RI12_9PLEO</name>
<evidence type="ECO:0000313" key="3">
    <source>
        <dbReference type="Proteomes" id="UP001521785"/>
    </source>
</evidence>